<dbReference type="GeneID" id="17263989"/>
<feature type="compositionally biased region" description="Basic and acidic residues" evidence="1">
    <location>
        <begin position="42"/>
        <end position="65"/>
    </location>
</feature>
<evidence type="ECO:0000259" key="2">
    <source>
        <dbReference type="Pfam" id="PF02463"/>
    </source>
</evidence>
<dbReference type="STRING" id="2903.R1E413"/>
<evidence type="ECO:0000313" key="4">
    <source>
        <dbReference type="Proteomes" id="UP000013827"/>
    </source>
</evidence>
<feature type="region of interest" description="Disordered" evidence="1">
    <location>
        <begin position="1"/>
        <end position="72"/>
    </location>
</feature>
<dbReference type="KEGG" id="ehx:EMIHUDRAFT_355736"/>
<name>A0A0D3J2P6_EMIH1</name>
<dbReference type="PANTHER" id="PTHR43977">
    <property type="entry name" value="STRUCTURAL MAINTENANCE OF CHROMOSOMES PROTEIN 3"/>
    <property type="match status" value="1"/>
</dbReference>
<reference evidence="4" key="1">
    <citation type="journal article" date="2013" name="Nature">
        <title>Pan genome of the phytoplankton Emiliania underpins its global distribution.</title>
        <authorList>
            <person name="Read B.A."/>
            <person name="Kegel J."/>
            <person name="Klute M.J."/>
            <person name="Kuo A."/>
            <person name="Lefebvre S.C."/>
            <person name="Maumus F."/>
            <person name="Mayer C."/>
            <person name="Miller J."/>
            <person name="Monier A."/>
            <person name="Salamov A."/>
            <person name="Young J."/>
            <person name="Aguilar M."/>
            <person name="Claverie J.M."/>
            <person name="Frickenhaus S."/>
            <person name="Gonzalez K."/>
            <person name="Herman E.K."/>
            <person name="Lin Y.C."/>
            <person name="Napier J."/>
            <person name="Ogata H."/>
            <person name="Sarno A.F."/>
            <person name="Shmutz J."/>
            <person name="Schroeder D."/>
            <person name="de Vargas C."/>
            <person name="Verret F."/>
            <person name="von Dassow P."/>
            <person name="Valentin K."/>
            <person name="Van de Peer Y."/>
            <person name="Wheeler G."/>
            <person name="Dacks J.B."/>
            <person name="Delwiche C.F."/>
            <person name="Dyhrman S.T."/>
            <person name="Glockner G."/>
            <person name="John U."/>
            <person name="Richards T."/>
            <person name="Worden A.Z."/>
            <person name="Zhang X."/>
            <person name="Grigoriev I.V."/>
            <person name="Allen A.E."/>
            <person name="Bidle K."/>
            <person name="Borodovsky M."/>
            <person name="Bowler C."/>
            <person name="Brownlee C."/>
            <person name="Cock J.M."/>
            <person name="Elias M."/>
            <person name="Gladyshev V.N."/>
            <person name="Groth M."/>
            <person name="Guda C."/>
            <person name="Hadaegh A."/>
            <person name="Iglesias-Rodriguez M.D."/>
            <person name="Jenkins J."/>
            <person name="Jones B.M."/>
            <person name="Lawson T."/>
            <person name="Leese F."/>
            <person name="Lindquist E."/>
            <person name="Lobanov A."/>
            <person name="Lomsadze A."/>
            <person name="Malik S.B."/>
            <person name="Marsh M.E."/>
            <person name="Mackinder L."/>
            <person name="Mock T."/>
            <person name="Mueller-Roeber B."/>
            <person name="Pagarete A."/>
            <person name="Parker M."/>
            <person name="Probert I."/>
            <person name="Quesneville H."/>
            <person name="Raines C."/>
            <person name="Rensing S.A."/>
            <person name="Riano-Pachon D.M."/>
            <person name="Richier S."/>
            <person name="Rokitta S."/>
            <person name="Shiraiwa Y."/>
            <person name="Soanes D.M."/>
            <person name="van der Giezen M."/>
            <person name="Wahlund T.M."/>
            <person name="Williams B."/>
            <person name="Wilson W."/>
            <person name="Wolfe G."/>
            <person name="Wurch L.L."/>
        </authorList>
    </citation>
    <scope>NUCLEOTIDE SEQUENCE</scope>
</reference>
<protein>
    <recommendedName>
        <fullName evidence="2">RecF/RecN/SMC N-terminal domain-containing protein</fullName>
    </recommendedName>
</protein>
<dbReference type="Pfam" id="PF02463">
    <property type="entry name" value="SMC_N"/>
    <property type="match status" value="1"/>
</dbReference>
<keyword evidence="4" id="KW-1185">Reference proteome</keyword>
<dbReference type="SUPFAM" id="SSF52540">
    <property type="entry name" value="P-loop containing nucleoside triphosphate hydrolases"/>
    <property type="match status" value="1"/>
</dbReference>
<dbReference type="Proteomes" id="UP000013827">
    <property type="component" value="Unassembled WGS sequence"/>
</dbReference>
<feature type="compositionally biased region" description="Polar residues" evidence="1">
    <location>
        <begin position="1"/>
        <end position="11"/>
    </location>
</feature>
<dbReference type="InterPro" id="IPR027417">
    <property type="entry name" value="P-loop_NTPase"/>
</dbReference>
<dbReference type="HOGENOM" id="CLU_1013488_0_0_1"/>
<evidence type="ECO:0000256" key="1">
    <source>
        <dbReference type="SAM" id="MobiDB-lite"/>
    </source>
</evidence>
<organism evidence="3 4">
    <name type="scientific">Emiliania huxleyi (strain CCMP1516)</name>
    <dbReference type="NCBI Taxonomy" id="280463"/>
    <lineage>
        <taxon>Eukaryota</taxon>
        <taxon>Haptista</taxon>
        <taxon>Haptophyta</taxon>
        <taxon>Prymnesiophyceae</taxon>
        <taxon>Isochrysidales</taxon>
        <taxon>Noelaerhabdaceae</taxon>
        <taxon>Emiliania</taxon>
    </lineage>
</organism>
<dbReference type="InterPro" id="IPR003395">
    <property type="entry name" value="RecF/RecN/SMC_N"/>
</dbReference>
<reference evidence="3" key="2">
    <citation type="submission" date="2024-10" db="UniProtKB">
        <authorList>
            <consortium name="EnsemblProtists"/>
        </authorList>
    </citation>
    <scope>IDENTIFICATION</scope>
</reference>
<evidence type="ECO:0000313" key="3">
    <source>
        <dbReference type="EnsemblProtists" id="EOD17781"/>
    </source>
</evidence>
<dbReference type="RefSeq" id="XP_005770210.1">
    <property type="nucleotide sequence ID" value="XM_005770153.1"/>
</dbReference>
<feature type="compositionally biased region" description="Low complexity" evidence="1">
    <location>
        <begin position="15"/>
        <end position="27"/>
    </location>
</feature>
<sequence>MEVEPSQNADGTNGAGSSAAGAKHGSKSGPGNGGGAAARLRRLLDHSRAEARTRQRRRAEIEQQHGSRASLRKRLHGTASSRLARLEECKRKEAVTAASIENLLSGIEQMRGRVQRANAAAFAKIRDKTRLIFAEAVPAMEVDMVCADPANPEASGVRFLIRSRAAAVSEPAEAGEGGEAAGGWRSGLEELSGGQRTLLKLSLLLAVAHHRPSLFILLDEVDAALDEANTIRVASLIKELSRTTQVVAVSHRAQFMRFADHIVRLSKAGDMTVVG</sequence>
<dbReference type="EnsemblProtists" id="EOD17781">
    <property type="protein sequence ID" value="EOD17781"/>
    <property type="gene ID" value="EMIHUDRAFT_355736"/>
</dbReference>
<dbReference type="AlphaFoldDB" id="A0A0D3J2P6"/>
<accession>A0A0D3J2P6</accession>
<proteinExistence type="predicted"/>
<dbReference type="PaxDb" id="2903-EOD17781"/>
<dbReference type="Gene3D" id="3.40.50.300">
    <property type="entry name" value="P-loop containing nucleotide triphosphate hydrolases"/>
    <property type="match status" value="1"/>
</dbReference>
<feature type="domain" description="RecF/RecN/SMC N-terminal" evidence="2">
    <location>
        <begin position="98"/>
        <end position="268"/>
    </location>
</feature>
<dbReference type="eggNOG" id="KOG0996">
    <property type="taxonomic scope" value="Eukaryota"/>
</dbReference>